<evidence type="ECO:0000256" key="1">
    <source>
        <dbReference type="ARBA" id="ARBA00012468"/>
    </source>
</evidence>
<dbReference type="Gene3D" id="3.90.70.30">
    <property type="entry name" value="Phytochelatin synthase, N-terminal domain"/>
    <property type="match status" value="1"/>
</dbReference>
<name>A0A8B7D3H0_PHODC</name>
<evidence type="ECO:0000313" key="7">
    <source>
        <dbReference type="Proteomes" id="UP000228380"/>
    </source>
</evidence>
<dbReference type="InterPro" id="IPR015407">
    <property type="entry name" value="Phytochelatin_synthase_C"/>
</dbReference>
<keyword evidence="4" id="KW-0479">Metal-binding</keyword>
<keyword evidence="2" id="KW-0104">Cadmium</keyword>
<evidence type="ECO:0000259" key="6">
    <source>
        <dbReference type="PROSITE" id="PS51443"/>
    </source>
</evidence>
<protein>
    <recommendedName>
        <fullName evidence="1">glutathione gamma-glutamylcysteinyltransferase</fullName>
        <ecNumber evidence="1">2.3.2.15</ecNumber>
    </recommendedName>
</protein>
<dbReference type="EC" id="2.3.2.15" evidence="1"/>
<dbReference type="GeneID" id="103723014"/>
<dbReference type="Pfam" id="PF05023">
    <property type="entry name" value="Phytochelatin"/>
    <property type="match status" value="1"/>
</dbReference>
<evidence type="ECO:0000256" key="4">
    <source>
        <dbReference type="ARBA" id="ARBA00022723"/>
    </source>
</evidence>
<dbReference type="InterPro" id="IPR040409">
    <property type="entry name" value="PCS-like"/>
</dbReference>
<evidence type="ECO:0000256" key="5">
    <source>
        <dbReference type="ARBA" id="ARBA00023315"/>
    </source>
</evidence>
<dbReference type="InterPro" id="IPR038765">
    <property type="entry name" value="Papain-like_cys_pep_sf"/>
</dbReference>
<proteinExistence type="predicted"/>
<dbReference type="GO" id="GO:0046872">
    <property type="term" value="F:metal ion binding"/>
    <property type="evidence" value="ECO:0007669"/>
    <property type="project" value="UniProtKB-KW"/>
</dbReference>
<gene>
    <name evidence="8" type="primary">LOC103723014</name>
</gene>
<dbReference type="KEGG" id="pda:103723014"/>
<evidence type="ECO:0000313" key="8">
    <source>
        <dbReference type="RefSeq" id="XP_008812019.1"/>
    </source>
</evidence>
<dbReference type="GO" id="GO:0046938">
    <property type="term" value="P:phytochelatin biosynthetic process"/>
    <property type="evidence" value="ECO:0007669"/>
    <property type="project" value="InterPro"/>
</dbReference>
<keyword evidence="5" id="KW-0012">Acyltransferase</keyword>
<dbReference type="GO" id="GO:0016756">
    <property type="term" value="F:glutathione gamma-glutamylcysteinyltransferase activity"/>
    <property type="evidence" value="ECO:0007669"/>
    <property type="project" value="UniProtKB-EC"/>
</dbReference>
<keyword evidence="3" id="KW-0808">Transferase</keyword>
<dbReference type="Pfam" id="PF09328">
    <property type="entry name" value="Phytochelatin_C"/>
    <property type="match status" value="1"/>
</dbReference>
<dbReference type="PANTHER" id="PTHR33447:SF2">
    <property type="entry name" value="GLUTATHIONE GAMMA-GLUTAMYLCYSTEINYLTRANSFERASE"/>
    <property type="match status" value="1"/>
</dbReference>
<reference evidence="8" key="1">
    <citation type="submission" date="2025-08" db="UniProtKB">
        <authorList>
            <consortium name="RefSeq"/>
        </authorList>
    </citation>
    <scope>IDENTIFICATION</scope>
    <source>
        <tissue evidence="8">Young leaves</tissue>
    </source>
</reference>
<dbReference type="GO" id="GO:0010273">
    <property type="term" value="P:detoxification of copper ion"/>
    <property type="evidence" value="ECO:0007669"/>
    <property type="project" value="TreeGrafter"/>
</dbReference>
<evidence type="ECO:0000256" key="3">
    <source>
        <dbReference type="ARBA" id="ARBA00022679"/>
    </source>
</evidence>
<organism evidence="7 8">
    <name type="scientific">Phoenix dactylifera</name>
    <name type="common">Date palm</name>
    <dbReference type="NCBI Taxonomy" id="42345"/>
    <lineage>
        <taxon>Eukaryota</taxon>
        <taxon>Viridiplantae</taxon>
        <taxon>Streptophyta</taxon>
        <taxon>Embryophyta</taxon>
        <taxon>Tracheophyta</taxon>
        <taxon>Spermatophyta</taxon>
        <taxon>Magnoliopsida</taxon>
        <taxon>Liliopsida</taxon>
        <taxon>Arecaceae</taxon>
        <taxon>Coryphoideae</taxon>
        <taxon>Phoeniceae</taxon>
        <taxon>Phoenix</taxon>
    </lineage>
</organism>
<dbReference type="AlphaFoldDB" id="A0A8B7D3H0"/>
<dbReference type="FunFam" id="3.90.70.30:FF:000001">
    <property type="entry name" value="Glutathione gamma-glutamylcysteinyltransferase 1"/>
    <property type="match status" value="1"/>
</dbReference>
<dbReference type="OrthoDB" id="448954at2759"/>
<evidence type="ECO:0000256" key="2">
    <source>
        <dbReference type="ARBA" id="ARBA00022539"/>
    </source>
</evidence>
<keyword evidence="7" id="KW-1185">Reference proteome</keyword>
<dbReference type="InterPro" id="IPR038156">
    <property type="entry name" value="PCS_N_sf"/>
</dbReference>
<dbReference type="Proteomes" id="UP000228380">
    <property type="component" value="Unplaced"/>
</dbReference>
<sequence length="504" mass="56179">MALAGLYRRTLPSPPAIDFASLDGKQLFAEALQSGNVGGFFKLISYFQTQSEPAYCGLASLAMVLNALAIDPGRKWKGPWRWFDESMLDCCEPLEKIKAEGTTFGQVICLAQCAGAKVEAFRTAQSTINDFRNHVIKCTNSEDCHLITSYHRKIFKQTGSGHFSPIGAYHAGSDMVLILDVARFKYPPHWVPVSLLWQAMDTIDAATGYRRGYMLISRPQEAPSLLYTLNCRQESWLSTAKYFVDDVPLLLQSEDLKTVPQVLSLLFQHLPANAGDFVAWIAEVRRREEDGSSLSVEEKGRLAIKERVLQEVRETKLFKFVTEWSFSGGSCCRNEPSVCDKDSLPEIAASVYCQGAELLNSRDGANQELCCRGTSIESLRAKEDLPMTLVSGKVVSGGREQLLDVLVPISLANSSSSGSGLHNSTEIHPTTNDLLTVLLLALPYHTWLGIKDERLLAKIQDFFSTENLPDILQEEVLHLRRQLQFLRRCKDKEADDYLVLASLT</sequence>
<dbReference type="SUPFAM" id="SSF54001">
    <property type="entry name" value="Cysteine proteinases"/>
    <property type="match status" value="1"/>
</dbReference>
<accession>A0A8B7D3H0</accession>
<dbReference type="GO" id="GO:0098849">
    <property type="term" value="P:cellular detoxification of cadmium ion"/>
    <property type="evidence" value="ECO:0007669"/>
    <property type="project" value="TreeGrafter"/>
</dbReference>
<dbReference type="PROSITE" id="PS51443">
    <property type="entry name" value="PCS"/>
    <property type="match status" value="1"/>
</dbReference>
<dbReference type="RefSeq" id="XP_008812019.1">
    <property type="nucleotide sequence ID" value="XM_008813797.4"/>
</dbReference>
<dbReference type="InterPro" id="IPR007719">
    <property type="entry name" value="PCS_N"/>
</dbReference>
<feature type="domain" description="Peptidase C83" evidence="6">
    <location>
        <begin position="1"/>
        <end position="221"/>
    </location>
</feature>
<dbReference type="PANTHER" id="PTHR33447">
    <property type="entry name" value="GLUTATHIONE GAMMA-GLUTAMYLCYSTEINYLTRANSFERASE"/>
    <property type="match status" value="1"/>
</dbReference>